<dbReference type="PANTHER" id="PTHR16027">
    <property type="entry name" value="DILUTE DOMAIN-CONTAINING PROTEIN YPR089W"/>
    <property type="match status" value="1"/>
</dbReference>
<keyword evidence="4" id="KW-1185">Reference proteome</keyword>
<dbReference type="InterPro" id="IPR052072">
    <property type="entry name" value="Vascular_dev_regulator"/>
</dbReference>
<dbReference type="PANTHER" id="PTHR16027:SF6">
    <property type="entry name" value="DILUTE DOMAIN-CONTAINING PROTEIN"/>
    <property type="match status" value="1"/>
</dbReference>
<feature type="domain" description="Dilute" evidence="2">
    <location>
        <begin position="1"/>
        <end position="174"/>
    </location>
</feature>
<sequence>MYSQSIQRSGSVTDDTNLSPSPTEKPIDALIKELSYLNRILLLHVIEGDIIHQIFKQLFYFMCSSSLNNLLLRKDLCHWNKAMQIRFNLSSLEQWCREQQIPKWNECVEKLEPIIQATKLLQTRKSEEHIPTIVEMCNKLSSSQIIKILNLYTAGDEERISSNFIKMVQKHLAEQRKTEGTNTTLLMDTKYAFAFTIPYIPTDVKLQSISLPSVLVKKGLATVLKKI</sequence>
<evidence type="ECO:0000313" key="3">
    <source>
        <dbReference type="EMBL" id="CAD7641841.1"/>
    </source>
</evidence>
<dbReference type="InterPro" id="IPR002710">
    <property type="entry name" value="Dilute_dom"/>
</dbReference>
<dbReference type="AlphaFoldDB" id="A0A7R9QDJ1"/>
<evidence type="ECO:0000313" key="4">
    <source>
        <dbReference type="Proteomes" id="UP000759131"/>
    </source>
</evidence>
<dbReference type="Pfam" id="PF01843">
    <property type="entry name" value="DIL"/>
    <property type="match status" value="1"/>
</dbReference>
<accession>A0A7R9QDJ1</accession>
<feature type="region of interest" description="Disordered" evidence="1">
    <location>
        <begin position="1"/>
        <end position="21"/>
    </location>
</feature>
<proteinExistence type="predicted"/>
<name>A0A7R9QDJ1_9ACAR</name>
<dbReference type="GO" id="GO:0051020">
    <property type="term" value="F:GTPase binding"/>
    <property type="evidence" value="ECO:0007669"/>
    <property type="project" value="TreeGrafter"/>
</dbReference>
<organism evidence="3">
    <name type="scientific">Medioppia subpectinata</name>
    <dbReference type="NCBI Taxonomy" id="1979941"/>
    <lineage>
        <taxon>Eukaryota</taxon>
        <taxon>Metazoa</taxon>
        <taxon>Ecdysozoa</taxon>
        <taxon>Arthropoda</taxon>
        <taxon>Chelicerata</taxon>
        <taxon>Arachnida</taxon>
        <taxon>Acari</taxon>
        <taxon>Acariformes</taxon>
        <taxon>Sarcoptiformes</taxon>
        <taxon>Oribatida</taxon>
        <taxon>Brachypylina</taxon>
        <taxon>Oppioidea</taxon>
        <taxon>Oppiidae</taxon>
        <taxon>Medioppia</taxon>
    </lineage>
</organism>
<evidence type="ECO:0000259" key="2">
    <source>
        <dbReference type="PROSITE" id="PS51126"/>
    </source>
</evidence>
<dbReference type="EMBL" id="OC880572">
    <property type="protein sequence ID" value="CAD7641841.1"/>
    <property type="molecule type" value="Genomic_DNA"/>
</dbReference>
<dbReference type="EMBL" id="CAJPIZ010025997">
    <property type="protein sequence ID" value="CAG2118912.1"/>
    <property type="molecule type" value="Genomic_DNA"/>
</dbReference>
<reference evidence="3" key="1">
    <citation type="submission" date="2020-11" db="EMBL/GenBank/DDBJ databases">
        <authorList>
            <person name="Tran Van P."/>
        </authorList>
    </citation>
    <scope>NUCLEOTIDE SEQUENCE</scope>
</reference>
<dbReference type="Proteomes" id="UP000759131">
    <property type="component" value="Unassembled WGS sequence"/>
</dbReference>
<protein>
    <recommendedName>
        <fullName evidence="2">Dilute domain-containing protein</fullName>
    </recommendedName>
</protein>
<evidence type="ECO:0000256" key="1">
    <source>
        <dbReference type="SAM" id="MobiDB-lite"/>
    </source>
</evidence>
<dbReference type="SMART" id="SM01132">
    <property type="entry name" value="DIL"/>
    <property type="match status" value="1"/>
</dbReference>
<dbReference type="PROSITE" id="PS51126">
    <property type="entry name" value="DILUTE"/>
    <property type="match status" value="1"/>
</dbReference>
<gene>
    <name evidence="3" type="ORF">OSB1V03_LOCUS18862</name>
</gene>
<dbReference type="OrthoDB" id="6108017at2759"/>